<keyword evidence="8 14" id="KW-0675">Receptor</keyword>
<dbReference type="PROSITE" id="PS52016">
    <property type="entry name" value="TONB_DEPENDENT_REC_3"/>
    <property type="match status" value="1"/>
</dbReference>
<evidence type="ECO:0000259" key="12">
    <source>
        <dbReference type="Pfam" id="PF00593"/>
    </source>
</evidence>
<gene>
    <name evidence="14" type="ORF">SAMN04488007_0236</name>
</gene>
<dbReference type="Proteomes" id="UP000184314">
    <property type="component" value="Unassembled WGS sequence"/>
</dbReference>
<keyword evidence="4 10" id="KW-0812">Transmembrane</keyword>
<keyword evidence="15" id="KW-1185">Reference proteome</keyword>
<dbReference type="OrthoDB" id="1109239at2"/>
<feature type="domain" description="TonB-dependent receptor plug" evidence="13">
    <location>
        <begin position="119"/>
        <end position="221"/>
    </location>
</feature>
<reference evidence="15" key="1">
    <citation type="submission" date="2016-11" db="EMBL/GenBank/DDBJ databases">
        <authorList>
            <person name="Varghese N."/>
            <person name="Submissions S."/>
        </authorList>
    </citation>
    <scope>NUCLEOTIDE SEQUENCE [LARGE SCALE GENOMIC DNA]</scope>
    <source>
        <strain evidence="15">DSM 16478</strain>
    </source>
</reference>
<comment type="subcellular location">
    <subcellularLocation>
        <location evidence="1 10">Cell outer membrane</location>
        <topology evidence="1 10">Multi-pass membrane protein</topology>
    </subcellularLocation>
</comment>
<evidence type="ECO:0000256" key="2">
    <source>
        <dbReference type="ARBA" id="ARBA00022448"/>
    </source>
</evidence>
<dbReference type="RefSeq" id="WP_073240539.1">
    <property type="nucleotide sequence ID" value="NZ_FQZX01000001.1"/>
</dbReference>
<dbReference type="InterPro" id="IPR039426">
    <property type="entry name" value="TonB-dep_rcpt-like"/>
</dbReference>
<evidence type="ECO:0000256" key="1">
    <source>
        <dbReference type="ARBA" id="ARBA00004571"/>
    </source>
</evidence>
<dbReference type="InterPro" id="IPR008969">
    <property type="entry name" value="CarboxyPept-like_regulatory"/>
</dbReference>
<evidence type="ECO:0000256" key="5">
    <source>
        <dbReference type="ARBA" id="ARBA00022729"/>
    </source>
</evidence>
<dbReference type="Pfam" id="PF00593">
    <property type="entry name" value="TonB_dep_Rec_b-barrel"/>
    <property type="match status" value="1"/>
</dbReference>
<comment type="similarity">
    <text evidence="10 11">Belongs to the TonB-dependent receptor family.</text>
</comment>
<organism evidence="14 15">
    <name type="scientific">Maribacter aquivivus</name>
    <dbReference type="NCBI Taxonomy" id="228958"/>
    <lineage>
        <taxon>Bacteria</taxon>
        <taxon>Pseudomonadati</taxon>
        <taxon>Bacteroidota</taxon>
        <taxon>Flavobacteriia</taxon>
        <taxon>Flavobacteriales</taxon>
        <taxon>Flavobacteriaceae</taxon>
        <taxon>Maribacter</taxon>
    </lineage>
</organism>
<evidence type="ECO:0000256" key="11">
    <source>
        <dbReference type="RuleBase" id="RU003357"/>
    </source>
</evidence>
<evidence type="ECO:0000256" key="3">
    <source>
        <dbReference type="ARBA" id="ARBA00022452"/>
    </source>
</evidence>
<dbReference type="InterPro" id="IPR037066">
    <property type="entry name" value="Plug_dom_sf"/>
</dbReference>
<sequence length="754" mass="85231">MNKYIILTIITMLPWFAFSQEKVEGVVLDSEGSNALTLSGANVYWQDSQTGVVTDFDGKFSIPFDKEFNKLIISYVGFETDTLTINEPKTIRVSLKPSNELDEVVVQQERDAIQKTYFSPQNVITVNSAELLKAACCNLAESFETNPSIDVNLSDGLTGTKQIQMLGLTSPYLLITQENIPMVRGASQAYGLTFTPGTWIESIQITKGAGSVVNGYESISGQINTELVKPLTDNAVFVNGYANQNGRYELNTHFNRKLTDKWSTGLYIHGNKRTQKEDNNEDGFLDAPLADQINVMNRWQYQDAEKGWVSFFNVRFLNDEKQVGQVDFNPDTDRVDGANGSLSGAEVWGSEINTRRFDTSLKLGYVFPELPFQSIGFQTSYSLHKQDSYFGFRTYDINHESLYSNLLFNSIIGDTRNKFKTGITFAYDGYDEMVTATDYSRDDTSVGAFFEYSYENLEKVSLTAGLRVDNHNRLGTFVTPRFHIRYTPWEKGSLRGSFGRGKRAANIFAENQQLFASARQININDTGGKVYGLDPEDAWNYGVSFLQGFNFLSKKGDISLDYYITDFENQVVVDWENPQEVSFYNLDGDSSAKSFQVEVNYELLTRLNFRTSYKFYDVSTDYNTGNLQKPLLAQNRFFANLGYETEAKENGAKWKFDYTLHALGKMRLPDTSVNEPAYQLGKYSSPYNLMNAQITKVFSNTIELYIGGENLTGEQQNNPVLGANDPFGPNFDTTIVYAPIMGRMFYGGFRFKIQ</sequence>
<dbReference type="InterPro" id="IPR012910">
    <property type="entry name" value="Plug_dom"/>
</dbReference>
<dbReference type="Pfam" id="PF07715">
    <property type="entry name" value="Plug"/>
    <property type="match status" value="1"/>
</dbReference>
<dbReference type="Gene3D" id="2.60.40.1120">
    <property type="entry name" value="Carboxypeptidase-like, regulatory domain"/>
    <property type="match status" value="1"/>
</dbReference>
<dbReference type="GO" id="GO:0044718">
    <property type="term" value="P:siderophore transmembrane transport"/>
    <property type="evidence" value="ECO:0007669"/>
    <property type="project" value="TreeGrafter"/>
</dbReference>
<keyword evidence="5" id="KW-0732">Signal</keyword>
<dbReference type="AlphaFoldDB" id="A0A1M6J280"/>
<dbReference type="Gene3D" id="2.40.170.20">
    <property type="entry name" value="TonB-dependent receptor, beta-barrel domain"/>
    <property type="match status" value="1"/>
</dbReference>
<evidence type="ECO:0000256" key="9">
    <source>
        <dbReference type="ARBA" id="ARBA00023237"/>
    </source>
</evidence>
<proteinExistence type="inferred from homology"/>
<dbReference type="Pfam" id="PF13715">
    <property type="entry name" value="CarbopepD_reg_2"/>
    <property type="match status" value="1"/>
</dbReference>
<accession>A0A1M6J280</accession>
<feature type="domain" description="TonB-dependent receptor-like beta-barrel" evidence="12">
    <location>
        <begin position="286"/>
        <end position="711"/>
    </location>
</feature>
<evidence type="ECO:0000259" key="13">
    <source>
        <dbReference type="Pfam" id="PF07715"/>
    </source>
</evidence>
<keyword evidence="6 11" id="KW-0798">TonB box</keyword>
<dbReference type="SUPFAM" id="SSF56935">
    <property type="entry name" value="Porins"/>
    <property type="match status" value="1"/>
</dbReference>
<evidence type="ECO:0000256" key="10">
    <source>
        <dbReference type="PROSITE-ProRule" id="PRU01360"/>
    </source>
</evidence>
<dbReference type="Gene3D" id="2.170.130.10">
    <property type="entry name" value="TonB-dependent receptor, plug domain"/>
    <property type="match status" value="1"/>
</dbReference>
<evidence type="ECO:0000256" key="4">
    <source>
        <dbReference type="ARBA" id="ARBA00022692"/>
    </source>
</evidence>
<evidence type="ECO:0000256" key="6">
    <source>
        <dbReference type="ARBA" id="ARBA00023077"/>
    </source>
</evidence>
<evidence type="ECO:0000256" key="7">
    <source>
        <dbReference type="ARBA" id="ARBA00023136"/>
    </source>
</evidence>
<dbReference type="InterPro" id="IPR036942">
    <property type="entry name" value="Beta-barrel_TonB_sf"/>
</dbReference>
<dbReference type="GO" id="GO:0015344">
    <property type="term" value="F:siderophore uptake transmembrane transporter activity"/>
    <property type="evidence" value="ECO:0007669"/>
    <property type="project" value="TreeGrafter"/>
</dbReference>
<keyword evidence="9 10" id="KW-0998">Cell outer membrane</keyword>
<dbReference type="STRING" id="228958.SAMN04488007_0236"/>
<evidence type="ECO:0000313" key="15">
    <source>
        <dbReference type="Proteomes" id="UP000184314"/>
    </source>
</evidence>
<keyword evidence="2 10" id="KW-0813">Transport</keyword>
<dbReference type="EMBL" id="FQZX01000001">
    <property type="protein sequence ID" value="SHJ40757.1"/>
    <property type="molecule type" value="Genomic_DNA"/>
</dbReference>
<dbReference type="GO" id="GO:0009279">
    <property type="term" value="C:cell outer membrane"/>
    <property type="evidence" value="ECO:0007669"/>
    <property type="project" value="UniProtKB-SubCell"/>
</dbReference>
<dbReference type="InterPro" id="IPR000531">
    <property type="entry name" value="Beta-barrel_TonB"/>
</dbReference>
<dbReference type="SUPFAM" id="SSF49464">
    <property type="entry name" value="Carboxypeptidase regulatory domain-like"/>
    <property type="match status" value="1"/>
</dbReference>
<keyword evidence="3 10" id="KW-1134">Transmembrane beta strand</keyword>
<evidence type="ECO:0000256" key="8">
    <source>
        <dbReference type="ARBA" id="ARBA00023170"/>
    </source>
</evidence>
<evidence type="ECO:0000313" key="14">
    <source>
        <dbReference type="EMBL" id="SHJ40757.1"/>
    </source>
</evidence>
<dbReference type="PANTHER" id="PTHR30069:SF29">
    <property type="entry name" value="HEMOGLOBIN AND HEMOGLOBIN-HAPTOGLOBIN-BINDING PROTEIN 1-RELATED"/>
    <property type="match status" value="1"/>
</dbReference>
<keyword evidence="7 10" id="KW-0472">Membrane</keyword>
<protein>
    <submittedName>
        <fullName evidence="14">Outer membrane receptor proteins, mostly Fe transport</fullName>
    </submittedName>
</protein>
<name>A0A1M6J280_9FLAO</name>
<dbReference type="PANTHER" id="PTHR30069">
    <property type="entry name" value="TONB-DEPENDENT OUTER MEMBRANE RECEPTOR"/>
    <property type="match status" value="1"/>
</dbReference>